<dbReference type="InterPro" id="IPR036788">
    <property type="entry name" value="T_IF-3_C_sf"/>
</dbReference>
<protein>
    <submittedName>
        <fullName evidence="5">Translation initiation factor</fullName>
    </submittedName>
</protein>
<sequence length="379" mass="39958">MRGTACLSSPANALARVYSAGPSPHGVHFASSSFATSSANSCGSLLQVPRSLAPRTAAAWPLRAHGVFRPPPCRCLHSRAPIRRAPPHASAAAATATGLPPRPGPAAHGLPASRGHVRHGKPAHPHTPGGSSGSGGSGGGGGGGGGSNYNRNKTHAKFKLGRLPRDDEITHRYVILRQDDGSLSSPRLTASVLAGINRRKESLVVLALPAGEADAATRALQDEALASATGDATSTTTTTTTTKGNLRFPICKVVDRVAERKAQADKAKEQRRKSVAGKELELNWAIDPHDLGHRLAKLRSFLERGLRVEVTLLRKGKGKNRRQATREEAMDVVRRVRATVAEVPGARESKPMDGELLRTVKLYLERPTDGASASTPEEG</sequence>
<keyword evidence="3" id="KW-0648">Protein biosynthesis</keyword>
<evidence type="ECO:0000313" key="5">
    <source>
        <dbReference type="EMBL" id="OAA66853.1"/>
    </source>
</evidence>
<comment type="similarity">
    <text evidence="1">Belongs to the IF-3 family.</text>
</comment>
<gene>
    <name evidence="5" type="ORF">SPI_01429</name>
</gene>
<feature type="compositionally biased region" description="Basic residues" evidence="4">
    <location>
        <begin position="115"/>
        <end position="124"/>
    </location>
</feature>
<dbReference type="InterPro" id="IPR001288">
    <property type="entry name" value="Translation_initiation_fac_3"/>
</dbReference>
<keyword evidence="2 5" id="KW-0396">Initiation factor</keyword>
<dbReference type="GO" id="GO:0005739">
    <property type="term" value="C:mitochondrion"/>
    <property type="evidence" value="ECO:0007669"/>
    <property type="project" value="TreeGrafter"/>
</dbReference>
<evidence type="ECO:0000256" key="2">
    <source>
        <dbReference type="ARBA" id="ARBA00022540"/>
    </source>
</evidence>
<dbReference type="GO" id="GO:0043022">
    <property type="term" value="F:ribosome binding"/>
    <property type="evidence" value="ECO:0007669"/>
    <property type="project" value="TreeGrafter"/>
</dbReference>
<reference evidence="5 6" key="1">
    <citation type="journal article" date="2016" name="Genome Biol. Evol.">
        <title>Divergent and convergent evolution of fungal pathogenicity.</title>
        <authorList>
            <person name="Shang Y."/>
            <person name="Xiao G."/>
            <person name="Zheng P."/>
            <person name="Cen K."/>
            <person name="Zhan S."/>
            <person name="Wang C."/>
        </authorList>
    </citation>
    <scope>NUCLEOTIDE SEQUENCE [LARGE SCALE GENOMIC DNA]</scope>
    <source>
        <strain evidence="5 6">RCEF 264</strain>
    </source>
</reference>
<dbReference type="GO" id="GO:0003743">
    <property type="term" value="F:translation initiation factor activity"/>
    <property type="evidence" value="ECO:0007669"/>
    <property type="project" value="UniProtKB-KW"/>
</dbReference>
<keyword evidence="6" id="KW-1185">Reference proteome</keyword>
<accession>A0A167YYM9</accession>
<dbReference type="AlphaFoldDB" id="A0A167YYM9"/>
<feature type="compositionally biased region" description="Gly residues" evidence="4">
    <location>
        <begin position="130"/>
        <end position="147"/>
    </location>
</feature>
<comment type="caution">
    <text evidence="5">The sequence shown here is derived from an EMBL/GenBank/DDBJ whole genome shotgun (WGS) entry which is preliminary data.</text>
</comment>
<feature type="region of interest" description="Disordered" evidence="4">
    <location>
        <begin position="84"/>
        <end position="158"/>
    </location>
</feature>
<dbReference type="Gene3D" id="3.30.110.10">
    <property type="entry name" value="Translation initiation factor 3 (IF-3), C-terminal domain"/>
    <property type="match status" value="1"/>
</dbReference>
<evidence type="ECO:0000256" key="3">
    <source>
        <dbReference type="ARBA" id="ARBA00022917"/>
    </source>
</evidence>
<proteinExistence type="inferred from homology"/>
<evidence type="ECO:0000256" key="1">
    <source>
        <dbReference type="ARBA" id="ARBA00005439"/>
    </source>
</evidence>
<feature type="compositionally biased region" description="Low complexity" evidence="4">
    <location>
        <begin position="87"/>
        <end position="99"/>
    </location>
</feature>
<dbReference type="STRING" id="1081102.A0A167YYM9"/>
<dbReference type="EMBL" id="AZHD01000002">
    <property type="protein sequence ID" value="OAA66853.1"/>
    <property type="molecule type" value="Genomic_DNA"/>
</dbReference>
<evidence type="ECO:0000313" key="6">
    <source>
        <dbReference type="Proteomes" id="UP000076874"/>
    </source>
</evidence>
<dbReference type="PANTHER" id="PTHR10938">
    <property type="entry name" value="TRANSLATION INITIATION FACTOR IF-3"/>
    <property type="match status" value="1"/>
</dbReference>
<evidence type="ECO:0000256" key="4">
    <source>
        <dbReference type="SAM" id="MobiDB-lite"/>
    </source>
</evidence>
<dbReference type="GO" id="GO:0070124">
    <property type="term" value="P:mitochondrial translational initiation"/>
    <property type="evidence" value="ECO:0007669"/>
    <property type="project" value="TreeGrafter"/>
</dbReference>
<dbReference type="Proteomes" id="UP000076874">
    <property type="component" value="Unassembled WGS sequence"/>
</dbReference>
<name>A0A167YYM9_9HYPO</name>
<organism evidence="5 6">
    <name type="scientific">Niveomyces insectorum RCEF 264</name>
    <dbReference type="NCBI Taxonomy" id="1081102"/>
    <lineage>
        <taxon>Eukaryota</taxon>
        <taxon>Fungi</taxon>
        <taxon>Dikarya</taxon>
        <taxon>Ascomycota</taxon>
        <taxon>Pezizomycotina</taxon>
        <taxon>Sordariomycetes</taxon>
        <taxon>Hypocreomycetidae</taxon>
        <taxon>Hypocreales</taxon>
        <taxon>Cordycipitaceae</taxon>
        <taxon>Niveomyces</taxon>
    </lineage>
</organism>
<dbReference type="GO" id="GO:0032790">
    <property type="term" value="P:ribosome disassembly"/>
    <property type="evidence" value="ECO:0007669"/>
    <property type="project" value="TreeGrafter"/>
</dbReference>
<dbReference type="SUPFAM" id="SSF55200">
    <property type="entry name" value="Translation initiation factor IF3, C-terminal domain"/>
    <property type="match status" value="1"/>
</dbReference>
<dbReference type="PANTHER" id="PTHR10938:SF0">
    <property type="entry name" value="TRANSLATION INITIATION FACTOR IF-3, MITOCHONDRIAL"/>
    <property type="match status" value="1"/>
</dbReference>
<dbReference type="OrthoDB" id="21573at2759"/>